<sequence>MSAGQGVDMGLRLSVIRPREAEHRDTVVGAVRDFLARRVGLQEAEDMAQEVALRLHQRRGDNRIESLESYAFQVARSVLTDRWRREAVRQREAHISLEDYHHPVEEISPARVLEGKQRLAKVMVSLRDLPDRTRQVFVLHRFEEMSYAAIASHFGISVSAVEKHIMKAIRHLSACVGE</sequence>
<dbReference type="InterPro" id="IPR007627">
    <property type="entry name" value="RNA_pol_sigma70_r2"/>
</dbReference>
<keyword evidence="8" id="KW-1185">Reference proteome</keyword>
<comment type="similarity">
    <text evidence="1">Belongs to the sigma-70 factor family. ECF subfamily.</text>
</comment>
<dbReference type="Proteomes" id="UP000677126">
    <property type="component" value="Chromosome"/>
</dbReference>
<feature type="domain" description="RNA polymerase sigma factor 70 region 4 type 2" evidence="6">
    <location>
        <begin position="124"/>
        <end position="172"/>
    </location>
</feature>
<evidence type="ECO:0000256" key="4">
    <source>
        <dbReference type="ARBA" id="ARBA00023163"/>
    </source>
</evidence>
<dbReference type="InterPro" id="IPR013249">
    <property type="entry name" value="RNA_pol_sigma70_r4_t2"/>
</dbReference>
<proteinExistence type="inferred from homology"/>
<dbReference type="InterPro" id="IPR013324">
    <property type="entry name" value="RNA_pol_sigma_r3/r4-like"/>
</dbReference>
<reference evidence="7 8" key="1">
    <citation type="journal article" date="2021" name="Int. J. Syst. Evol. Microbiol.">
        <title>Novosphingobium decolorationis sp. nov., an aniline blue-decolourizing bacterium isolated from East Pacific sediment.</title>
        <authorList>
            <person name="Chen X."/>
            <person name="Dong B."/>
            <person name="Chen T."/>
            <person name="Ren N."/>
            <person name="Wang J."/>
            <person name="Xu Y."/>
            <person name="Yang J."/>
            <person name="Zhu S."/>
            <person name="Chen J."/>
        </authorList>
    </citation>
    <scope>NUCLEOTIDE SEQUENCE [LARGE SCALE GENOMIC DNA]</scope>
    <source>
        <strain evidence="7 8">502str22</strain>
    </source>
</reference>
<gene>
    <name evidence="7" type="ORF">HT578_04130</name>
</gene>
<evidence type="ECO:0000313" key="8">
    <source>
        <dbReference type="Proteomes" id="UP000677126"/>
    </source>
</evidence>
<protein>
    <submittedName>
        <fullName evidence="7">Sigma-70 family RNA polymerase sigma factor</fullName>
    </submittedName>
</protein>
<organism evidence="7 8">
    <name type="scientific">Novosphingobium decolorationis</name>
    <dbReference type="NCBI Taxonomy" id="2698673"/>
    <lineage>
        <taxon>Bacteria</taxon>
        <taxon>Pseudomonadati</taxon>
        <taxon>Pseudomonadota</taxon>
        <taxon>Alphaproteobacteria</taxon>
        <taxon>Sphingomonadales</taxon>
        <taxon>Sphingomonadaceae</taxon>
        <taxon>Novosphingobium</taxon>
    </lineage>
</organism>
<dbReference type="RefSeq" id="WP_213502287.1">
    <property type="nucleotide sequence ID" value="NZ_CP054856.1"/>
</dbReference>
<evidence type="ECO:0000259" key="6">
    <source>
        <dbReference type="Pfam" id="PF08281"/>
    </source>
</evidence>
<keyword evidence="3" id="KW-0731">Sigma factor</keyword>
<evidence type="ECO:0000256" key="2">
    <source>
        <dbReference type="ARBA" id="ARBA00023015"/>
    </source>
</evidence>
<dbReference type="Gene3D" id="1.10.10.10">
    <property type="entry name" value="Winged helix-like DNA-binding domain superfamily/Winged helix DNA-binding domain"/>
    <property type="match status" value="1"/>
</dbReference>
<dbReference type="InterPro" id="IPR014284">
    <property type="entry name" value="RNA_pol_sigma-70_dom"/>
</dbReference>
<dbReference type="SUPFAM" id="SSF88659">
    <property type="entry name" value="Sigma3 and sigma4 domains of RNA polymerase sigma factors"/>
    <property type="match status" value="1"/>
</dbReference>
<dbReference type="SUPFAM" id="SSF88946">
    <property type="entry name" value="Sigma2 domain of RNA polymerase sigma factors"/>
    <property type="match status" value="1"/>
</dbReference>
<evidence type="ECO:0000256" key="3">
    <source>
        <dbReference type="ARBA" id="ARBA00023082"/>
    </source>
</evidence>
<evidence type="ECO:0000256" key="1">
    <source>
        <dbReference type="ARBA" id="ARBA00010641"/>
    </source>
</evidence>
<evidence type="ECO:0000259" key="5">
    <source>
        <dbReference type="Pfam" id="PF04542"/>
    </source>
</evidence>
<feature type="domain" description="RNA polymerase sigma-70 region 2" evidence="5">
    <location>
        <begin position="22"/>
        <end position="87"/>
    </location>
</feature>
<keyword evidence="4" id="KW-0804">Transcription</keyword>
<keyword evidence="2" id="KW-0805">Transcription regulation</keyword>
<accession>A0ABX8E291</accession>
<dbReference type="PANTHER" id="PTHR43133:SF63">
    <property type="entry name" value="RNA POLYMERASE SIGMA FACTOR FECI-RELATED"/>
    <property type="match status" value="1"/>
</dbReference>
<dbReference type="Pfam" id="PF04542">
    <property type="entry name" value="Sigma70_r2"/>
    <property type="match status" value="1"/>
</dbReference>
<dbReference type="InterPro" id="IPR036388">
    <property type="entry name" value="WH-like_DNA-bd_sf"/>
</dbReference>
<dbReference type="InterPro" id="IPR013325">
    <property type="entry name" value="RNA_pol_sigma_r2"/>
</dbReference>
<dbReference type="CDD" id="cd06171">
    <property type="entry name" value="Sigma70_r4"/>
    <property type="match status" value="1"/>
</dbReference>
<evidence type="ECO:0000313" key="7">
    <source>
        <dbReference type="EMBL" id="QVM83005.1"/>
    </source>
</evidence>
<dbReference type="Pfam" id="PF08281">
    <property type="entry name" value="Sigma70_r4_2"/>
    <property type="match status" value="1"/>
</dbReference>
<dbReference type="PANTHER" id="PTHR43133">
    <property type="entry name" value="RNA POLYMERASE ECF-TYPE SIGMA FACTO"/>
    <property type="match status" value="1"/>
</dbReference>
<dbReference type="Gene3D" id="1.10.1740.10">
    <property type="match status" value="1"/>
</dbReference>
<dbReference type="NCBIfam" id="TIGR02937">
    <property type="entry name" value="sigma70-ECF"/>
    <property type="match status" value="1"/>
</dbReference>
<dbReference type="InterPro" id="IPR039425">
    <property type="entry name" value="RNA_pol_sigma-70-like"/>
</dbReference>
<name>A0ABX8E291_9SPHN</name>
<dbReference type="EMBL" id="CP054856">
    <property type="protein sequence ID" value="QVM83005.1"/>
    <property type="molecule type" value="Genomic_DNA"/>
</dbReference>